<comment type="caution">
    <text evidence="1">The sequence shown here is derived from an EMBL/GenBank/DDBJ whole genome shotgun (WGS) entry which is preliminary data.</text>
</comment>
<proteinExistence type="predicted"/>
<evidence type="ECO:0000313" key="1">
    <source>
        <dbReference type="EMBL" id="PVX32991.1"/>
    </source>
</evidence>
<reference evidence="1 2" key="1">
    <citation type="submission" date="2018-05" db="EMBL/GenBank/DDBJ databases">
        <title>Genomic Encyclopedia of Type Strains, Phase IV (KMG-IV): sequencing the most valuable type-strain genomes for metagenomic binning, comparative biology and taxonomic classification.</title>
        <authorList>
            <person name="Goeker M."/>
        </authorList>
    </citation>
    <scope>NUCLEOTIDE SEQUENCE [LARGE SCALE GENOMIC DNA]</scope>
    <source>
        <strain evidence="1 2">DSM 22999</strain>
    </source>
</reference>
<organism evidence="1 2">
    <name type="scientific">Alitibacter langaaensis DSM 22999</name>
    <dbReference type="NCBI Taxonomy" id="1122935"/>
    <lineage>
        <taxon>Bacteria</taxon>
        <taxon>Pseudomonadati</taxon>
        <taxon>Pseudomonadota</taxon>
        <taxon>Gammaproteobacteria</taxon>
        <taxon>Pasteurellales</taxon>
        <taxon>Pasteurellaceae</taxon>
        <taxon>Alitibacter</taxon>
    </lineage>
</organism>
<protein>
    <submittedName>
        <fullName evidence="1">Uncharacterized protein</fullName>
    </submittedName>
</protein>
<dbReference type="AlphaFoldDB" id="A0A2U0SNS8"/>
<accession>A0A2U0SNS8</accession>
<gene>
    <name evidence="1" type="ORF">C8D76_11016</name>
</gene>
<name>A0A2U0SNS8_9PAST</name>
<keyword evidence="2" id="KW-1185">Reference proteome</keyword>
<dbReference type="Proteomes" id="UP000245909">
    <property type="component" value="Unassembled WGS sequence"/>
</dbReference>
<dbReference type="EMBL" id="QENU01000010">
    <property type="protein sequence ID" value="PVX32991.1"/>
    <property type="molecule type" value="Genomic_DNA"/>
</dbReference>
<evidence type="ECO:0000313" key="2">
    <source>
        <dbReference type="Proteomes" id="UP000245909"/>
    </source>
</evidence>
<sequence>MINLKEKNEIDKYIEYMKNKHKDNLKLFWTIKDSLDELLNDYPDGRNGFPYNEESFLKIADILCHEKFYINEAEYTLKNYISLLERENRLKEIRFIPLGCKNRNIFAQGNIDVDTRIHNNTNGNASSRETIEGIFQNIKRDIHKQEINK</sequence>
<dbReference type="RefSeq" id="WP_116632106.1">
    <property type="nucleotide sequence ID" value="NZ_QENU01000010.1"/>
</dbReference>